<dbReference type="GO" id="GO:0004315">
    <property type="term" value="F:3-oxoacyl-[acyl-carrier-protein] synthase activity"/>
    <property type="evidence" value="ECO:0007669"/>
    <property type="project" value="InterPro"/>
</dbReference>
<dbReference type="PANTHER" id="PTHR43775:SF37">
    <property type="entry name" value="SI:DKEY-61P9.11"/>
    <property type="match status" value="1"/>
</dbReference>
<dbReference type="InterPro" id="IPR030918">
    <property type="entry name" value="PT_fungal_PKS"/>
</dbReference>
<dbReference type="Pfam" id="PF00698">
    <property type="entry name" value="Acyl_transf_1"/>
    <property type="match status" value="1"/>
</dbReference>
<dbReference type="InterPro" id="IPR001031">
    <property type="entry name" value="Thioesterase"/>
</dbReference>
<dbReference type="Pfam" id="PF02801">
    <property type="entry name" value="Ketoacyl-synt_C"/>
    <property type="match status" value="1"/>
</dbReference>
<dbReference type="InterPro" id="IPR042104">
    <property type="entry name" value="PKS_dehydratase_sf"/>
</dbReference>
<sequence length="2076" mass="227834">MASLFSDQLFIPLFGGQGSSALDPGAYAQNLHSFTSSPSARLLVSSCYAAFCAELDSLDPAICHKISICAADFTNDDSILWPKDEKQINNAAFSWPCLLLNQLLQYLSFVEYLSPSASSTTSFADVLKCNMDHEVGVLGFSSGLLSACVVATSSSTLSFINNAVETYRLALWIGIRSQIFRSKLDKHDEDHRPWAVVLIGIGNAGLLQAIDQFNQVHGPDLINLTAAMGDGLFTVSGHPDDLSSFLETMPEGVIFHQTKITALYHCPSKLQQVRHEVGSDIIARRIHFPSFLDMLAPIRSTFTGNVLQMTDSSGSLLEQVIDMLLIHPVNWDLVVKQTVTKLRPETQVNLLDIGLGTGLVKVMEKAITPCNIRRLKVSDLSMARLTPTGGPKQEPIAIVGMAINMPGSVDREKFWEVLVDGINTVTEIPEERFLLENYANTGSPGRFMNTHMGNFVQNFDQFDHKFFNISPREAKNMDPQQRMLLQTAYHALEDAGYVPYSTPTFNPETFGCFIGASTHDYVQNLRNHIDVYYSTGTLSAFLSGRLSYCLGLSGPSLVLDTACSSSMVAIHQACRSLMNRDCQTALAGGVNVITSPDMFIGLDRGHFLSPSGQCKSFDASADGYARGEGCGIFVLKRLSDALAENDQIMGIIRGIEVNQSGKASSITHPHSSTQKALFKQLLMQSDIDPNSVSVVEAHGTGTQVGDINEMESIRSVLAADRKPNNPLYVTSIKANIGHLEAASGSASLAKVLMMFKHQIIPQQISFQALNPRIAPLTLDNTIISTRNVAWVLPLESDKRVALINNFGAAGSNAALLVEEFIAQDTSAAAITAATTSYVFGLSAKDESSLEELRSQYRAWLQSPISQNLSLLHIAYTATARRQLYPYRLAVSCGNLQQLISRLDTTPVVNAKGDQNDVVFVFSGQGYQYHGMAASLYATSSTFKKYINECDSILVAHGFFGIRSIISGSADGAAPFKEEVLQSATFSLQCALAEVWISWGVQPSAVVGHSLGEYAALVIAGVLSLKDGLLVVATRARLMFQRCPPMTTGMVAVSAEPAKLEAILASNQRFSNVSISCFNSPRHCTLSGPLRDLDELTTHLEEDFNLRVTRIQVPYGYHSPAMLSIVDELVGLGEKTRTHPNRIPFISTVLGRVIMPGDQSFVSHDYFARQCIEPVKFTEAIESYLSNPASSGSTTWLEISSHPSTLPMLGSFTVLSNPVILSSLRMHEDSWISLSKTLTSFYLGCYSIDWRCVFSDIGPAKCASLPVYPFSTQAFLVPFIEYIPQSLSSSTGTKYPCLGSYPQAQNCHKMATFRTPISQLRHYIKGHLVGDAPLCPASIYLDLTIDAVRHGVEHPTQEDGFEIVLHRVNFSKPLTWNSEGQGRNVDLITMINVSKQNFEVISEVSPSECKTTYANGSFQLFSLSGLQKDFVSLLPSLTRRMEVILDRENRKSLETFSNRTIYQLIFPRVVEYSTEFRTLQSLSLSSDGLEAIGVMALPHSCDTGKFSVRPLFLDTLVHIAGFISNLRGGKDYAYICSEINTVQVLSTAITNGASFTLYCRISPFDNESRLLGETFALSDAGPRTLIAHIHGIVFQRVRLKGLQAGLANITELCSPSPKYRTMPKEGSVRSDIDATVSRIVANACGIEPPDLSPLQDFDSFGIDSLMRIELSYDISRAFPGFGCQPEELRQCKNVLDVVKAITSAMDYASDPASPLSSWSTPRTLVHSTHQSPTRRIVAHVLGIEEDTLGDDTELSALGLDSLSSIETIRAFRKEYRLNVPGDLFTSVQTIKDIESQISSLQPSVLPFQDQGNLNQSLGRPVINTNQTFQGTHHKALSLLQNSHSDVSPLVLIHDGSGITVSYERICTLNRRVWAISNPRLGSSEPWDSLAQMAQAYAKLISDEMKGPIIVGGWSFGGVVAFEVARQLQATSTTVKGIILIDSPSPLLRVPMPPAFVDHVLNDIENAGKEFRLLCRNQFTTNAQLMSHYIPEEAQNNETLSVIFLSCKEPYQPPGCNEVPDWFLDRRNTMSVIRGWDAIIGRFVKIFEVPGHHFAPFAPENITTTSKYISEACDMFDR</sequence>
<dbReference type="Gene3D" id="3.30.70.3290">
    <property type="match status" value="1"/>
</dbReference>
<feature type="active site" description="Proton acceptor; for dehydratase activity" evidence="6">
    <location>
        <position position="1326"/>
    </location>
</feature>
<dbReference type="PANTHER" id="PTHR43775">
    <property type="entry name" value="FATTY ACID SYNTHASE"/>
    <property type="match status" value="1"/>
</dbReference>
<dbReference type="InterPro" id="IPR014043">
    <property type="entry name" value="Acyl_transferase_dom"/>
</dbReference>
<feature type="domain" description="Carrier" evidence="7">
    <location>
        <begin position="1629"/>
        <end position="1704"/>
    </location>
</feature>
<dbReference type="SUPFAM" id="SSF53901">
    <property type="entry name" value="Thiolase-like"/>
    <property type="match status" value="1"/>
</dbReference>
<dbReference type="InterPro" id="IPR020841">
    <property type="entry name" value="PKS_Beta-ketoAc_synthase_dom"/>
</dbReference>
<feature type="region of interest" description="N-terminal hotdog fold" evidence="6">
    <location>
        <begin position="1294"/>
        <end position="1424"/>
    </location>
</feature>
<dbReference type="EMBL" id="JADNYJ010000070">
    <property type="protein sequence ID" value="KAF8891957.1"/>
    <property type="molecule type" value="Genomic_DNA"/>
</dbReference>
<dbReference type="InterPro" id="IPR018201">
    <property type="entry name" value="Ketoacyl_synth_AS"/>
</dbReference>
<dbReference type="PROSITE" id="PS00606">
    <property type="entry name" value="KS3_1"/>
    <property type="match status" value="1"/>
</dbReference>
<keyword evidence="11" id="KW-1185">Reference proteome</keyword>
<feature type="domain" description="PKS/mFAS DH" evidence="9">
    <location>
        <begin position="1294"/>
        <end position="1602"/>
    </location>
</feature>
<evidence type="ECO:0000256" key="1">
    <source>
        <dbReference type="ARBA" id="ARBA00005179"/>
    </source>
</evidence>
<dbReference type="PROSITE" id="PS00012">
    <property type="entry name" value="PHOSPHOPANTETHEINE"/>
    <property type="match status" value="1"/>
</dbReference>
<dbReference type="Gene3D" id="3.10.129.110">
    <property type="entry name" value="Polyketide synthase dehydratase"/>
    <property type="match status" value="1"/>
</dbReference>
<evidence type="ECO:0000256" key="3">
    <source>
        <dbReference type="ARBA" id="ARBA00022553"/>
    </source>
</evidence>
<dbReference type="InterPro" id="IPR016035">
    <property type="entry name" value="Acyl_Trfase/lysoPLipase"/>
</dbReference>
<evidence type="ECO:0000259" key="7">
    <source>
        <dbReference type="PROSITE" id="PS50075"/>
    </source>
</evidence>
<evidence type="ECO:0000259" key="8">
    <source>
        <dbReference type="PROSITE" id="PS52004"/>
    </source>
</evidence>
<accession>A0A9P5TKD4</accession>
<dbReference type="InterPro" id="IPR016039">
    <property type="entry name" value="Thiolase-like"/>
</dbReference>
<dbReference type="InterPro" id="IPR050091">
    <property type="entry name" value="PKS_NRPS_Biosynth_Enz"/>
</dbReference>
<dbReference type="InterPro" id="IPR014030">
    <property type="entry name" value="Ketoacyl_synth_N"/>
</dbReference>
<dbReference type="Proteomes" id="UP000724874">
    <property type="component" value="Unassembled WGS sequence"/>
</dbReference>
<dbReference type="OrthoDB" id="329835at2759"/>
<dbReference type="Pfam" id="PF16073">
    <property type="entry name" value="SAT"/>
    <property type="match status" value="1"/>
</dbReference>
<evidence type="ECO:0000259" key="9">
    <source>
        <dbReference type="PROSITE" id="PS52019"/>
    </source>
</evidence>
<dbReference type="GO" id="GO:0031177">
    <property type="term" value="F:phosphopantetheine binding"/>
    <property type="evidence" value="ECO:0007669"/>
    <property type="project" value="InterPro"/>
</dbReference>
<keyword evidence="5" id="KW-0843">Virulence</keyword>
<dbReference type="InterPro" id="IPR032088">
    <property type="entry name" value="SAT"/>
</dbReference>
<dbReference type="SUPFAM" id="SSF52151">
    <property type="entry name" value="FabD/lysophospholipase-like"/>
    <property type="match status" value="1"/>
</dbReference>
<dbReference type="SMART" id="SM00827">
    <property type="entry name" value="PKS_AT"/>
    <property type="match status" value="1"/>
</dbReference>
<dbReference type="InterPro" id="IPR009081">
    <property type="entry name" value="PP-bd_ACP"/>
</dbReference>
<dbReference type="SUPFAM" id="SSF55048">
    <property type="entry name" value="Probable ACP-binding domain of malonyl-CoA ACP transacylase"/>
    <property type="match status" value="1"/>
</dbReference>
<name>A0A9P5TKD4_GYMJU</name>
<evidence type="ECO:0000256" key="2">
    <source>
        <dbReference type="ARBA" id="ARBA00022450"/>
    </source>
</evidence>
<organism evidence="10 11">
    <name type="scientific">Gymnopilus junonius</name>
    <name type="common">Spectacular rustgill mushroom</name>
    <name type="synonym">Gymnopilus spectabilis subsp. junonius</name>
    <dbReference type="NCBI Taxonomy" id="109634"/>
    <lineage>
        <taxon>Eukaryota</taxon>
        <taxon>Fungi</taxon>
        <taxon>Dikarya</taxon>
        <taxon>Basidiomycota</taxon>
        <taxon>Agaricomycotina</taxon>
        <taxon>Agaricomycetes</taxon>
        <taxon>Agaricomycetidae</taxon>
        <taxon>Agaricales</taxon>
        <taxon>Agaricineae</taxon>
        <taxon>Hymenogastraceae</taxon>
        <taxon>Gymnopilus</taxon>
    </lineage>
</organism>
<keyword evidence="4" id="KW-0808">Transferase</keyword>
<evidence type="ECO:0000256" key="6">
    <source>
        <dbReference type="PROSITE-ProRule" id="PRU01363"/>
    </source>
</evidence>
<dbReference type="InterPro" id="IPR020806">
    <property type="entry name" value="PKS_PP-bd"/>
</dbReference>
<dbReference type="Pfam" id="PF00975">
    <property type="entry name" value="Thioesterase"/>
    <property type="match status" value="1"/>
</dbReference>
<dbReference type="InterPro" id="IPR016036">
    <property type="entry name" value="Malonyl_transacylase_ACP-bd"/>
</dbReference>
<dbReference type="PROSITE" id="PS52004">
    <property type="entry name" value="KS3_2"/>
    <property type="match status" value="1"/>
</dbReference>
<dbReference type="GO" id="GO:0004312">
    <property type="term" value="F:fatty acid synthase activity"/>
    <property type="evidence" value="ECO:0007669"/>
    <property type="project" value="TreeGrafter"/>
</dbReference>
<dbReference type="SUPFAM" id="SSF47336">
    <property type="entry name" value="ACP-like"/>
    <property type="match status" value="2"/>
</dbReference>
<dbReference type="PROSITE" id="PS50075">
    <property type="entry name" value="CARRIER"/>
    <property type="match status" value="2"/>
</dbReference>
<dbReference type="InterPro" id="IPR014031">
    <property type="entry name" value="Ketoacyl_synth_C"/>
</dbReference>
<dbReference type="Gene3D" id="1.10.1200.10">
    <property type="entry name" value="ACP-like"/>
    <property type="match status" value="2"/>
</dbReference>
<reference evidence="10" key="1">
    <citation type="submission" date="2020-11" db="EMBL/GenBank/DDBJ databases">
        <authorList>
            <consortium name="DOE Joint Genome Institute"/>
            <person name="Ahrendt S."/>
            <person name="Riley R."/>
            <person name="Andreopoulos W."/>
            <person name="LaButti K."/>
            <person name="Pangilinan J."/>
            <person name="Ruiz-duenas F.J."/>
            <person name="Barrasa J.M."/>
            <person name="Sanchez-Garcia M."/>
            <person name="Camarero S."/>
            <person name="Miyauchi S."/>
            <person name="Serrano A."/>
            <person name="Linde D."/>
            <person name="Babiker R."/>
            <person name="Drula E."/>
            <person name="Ayuso-Fernandez I."/>
            <person name="Pacheco R."/>
            <person name="Padilla G."/>
            <person name="Ferreira P."/>
            <person name="Barriuso J."/>
            <person name="Kellner H."/>
            <person name="Castanera R."/>
            <person name="Alfaro M."/>
            <person name="Ramirez L."/>
            <person name="Pisabarro A.G."/>
            <person name="Kuo A."/>
            <person name="Tritt A."/>
            <person name="Lipzen A."/>
            <person name="He G."/>
            <person name="Yan M."/>
            <person name="Ng V."/>
            <person name="Cullen D."/>
            <person name="Martin F."/>
            <person name="Rosso M.-N."/>
            <person name="Henrissat B."/>
            <person name="Hibbett D."/>
            <person name="Martinez A.T."/>
            <person name="Grigoriev I.V."/>
        </authorList>
    </citation>
    <scope>NUCLEOTIDE SEQUENCE</scope>
    <source>
        <strain evidence="10">AH 44721</strain>
    </source>
</reference>
<evidence type="ECO:0000313" key="11">
    <source>
        <dbReference type="Proteomes" id="UP000724874"/>
    </source>
</evidence>
<dbReference type="Pfam" id="PF22621">
    <property type="entry name" value="CurL-like_PKS_C"/>
    <property type="match status" value="1"/>
</dbReference>
<dbReference type="Gene3D" id="3.40.366.10">
    <property type="entry name" value="Malonyl-Coenzyme A Acyl Carrier Protein, domain 2"/>
    <property type="match status" value="3"/>
</dbReference>
<comment type="pathway">
    <text evidence="1">Secondary metabolite biosynthesis.</text>
</comment>
<dbReference type="Pfam" id="PF00109">
    <property type="entry name" value="ketoacyl-synt"/>
    <property type="match status" value="1"/>
</dbReference>
<keyword evidence="3" id="KW-0597">Phosphoprotein</keyword>
<dbReference type="GO" id="GO:0044550">
    <property type="term" value="P:secondary metabolite biosynthetic process"/>
    <property type="evidence" value="ECO:0007669"/>
    <property type="project" value="TreeGrafter"/>
</dbReference>
<dbReference type="SUPFAM" id="SSF53474">
    <property type="entry name" value="alpha/beta-Hydrolases"/>
    <property type="match status" value="1"/>
</dbReference>
<feature type="active site" description="Proton donor; for dehydratase activity" evidence="6">
    <location>
        <position position="1513"/>
    </location>
</feature>
<dbReference type="GO" id="GO:0006633">
    <property type="term" value="P:fatty acid biosynthetic process"/>
    <property type="evidence" value="ECO:0007669"/>
    <property type="project" value="InterPro"/>
</dbReference>
<evidence type="ECO:0000256" key="5">
    <source>
        <dbReference type="ARBA" id="ARBA00023026"/>
    </source>
</evidence>
<evidence type="ECO:0000256" key="4">
    <source>
        <dbReference type="ARBA" id="ARBA00022679"/>
    </source>
</evidence>
<dbReference type="InterPro" id="IPR001227">
    <property type="entry name" value="Ac_transferase_dom_sf"/>
</dbReference>
<feature type="domain" description="Ketosynthase family 3 (KS3)" evidence="8">
    <location>
        <begin position="393"/>
        <end position="819"/>
    </location>
</feature>
<dbReference type="PROSITE" id="PS52019">
    <property type="entry name" value="PKS_MFAS_DH"/>
    <property type="match status" value="1"/>
</dbReference>
<comment type="caution">
    <text evidence="10">The sequence shown here is derived from an EMBL/GenBank/DDBJ whole genome shotgun (WGS) entry which is preliminary data.</text>
</comment>
<dbReference type="Gene3D" id="3.40.47.10">
    <property type="match status" value="1"/>
</dbReference>
<dbReference type="NCBIfam" id="TIGR04532">
    <property type="entry name" value="PT_fungal_PKS"/>
    <property type="match status" value="1"/>
</dbReference>
<dbReference type="Pfam" id="PF00550">
    <property type="entry name" value="PP-binding"/>
    <property type="match status" value="2"/>
</dbReference>
<dbReference type="SMART" id="SM00823">
    <property type="entry name" value="PKS_PP"/>
    <property type="match status" value="2"/>
</dbReference>
<dbReference type="InterPro" id="IPR029058">
    <property type="entry name" value="AB_hydrolase_fold"/>
</dbReference>
<proteinExistence type="predicted"/>
<evidence type="ECO:0000313" key="10">
    <source>
        <dbReference type="EMBL" id="KAF8891957.1"/>
    </source>
</evidence>
<protein>
    <submittedName>
        <fullName evidence="10">Polyketide synthase</fullName>
    </submittedName>
</protein>
<dbReference type="InterPro" id="IPR036736">
    <property type="entry name" value="ACP-like_sf"/>
</dbReference>
<dbReference type="Gene3D" id="3.40.50.1820">
    <property type="entry name" value="alpha/beta hydrolase"/>
    <property type="match status" value="1"/>
</dbReference>
<dbReference type="SMART" id="SM00825">
    <property type="entry name" value="PKS_KS"/>
    <property type="match status" value="1"/>
</dbReference>
<keyword evidence="2" id="KW-0596">Phosphopantetheine</keyword>
<gene>
    <name evidence="10" type="ORF">CPB84DRAFT_1963644</name>
</gene>
<feature type="region of interest" description="C-terminal hotdog fold" evidence="6">
    <location>
        <begin position="1451"/>
        <end position="1602"/>
    </location>
</feature>
<dbReference type="CDD" id="cd00833">
    <property type="entry name" value="PKS"/>
    <property type="match status" value="1"/>
</dbReference>
<dbReference type="InterPro" id="IPR006162">
    <property type="entry name" value="Ppantetheine_attach_site"/>
</dbReference>
<dbReference type="InterPro" id="IPR049900">
    <property type="entry name" value="PKS_mFAS_DH"/>
</dbReference>
<feature type="domain" description="Carrier" evidence="7">
    <location>
        <begin position="1726"/>
        <end position="1800"/>
    </location>
</feature>